<dbReference type="SUPFAM" id="SSF50129">
    <property type="entry name" value="GroES-like"/>
    <property type="match status" value="1"/>
</dbReference>
<dbReference type="InterPro" id="IPR013154">
    <property type="entry name" value="ADH-like_N"/>
</dbReference>
<dbReference type="AlphaFoldDB" id="A0A1I7CRM0"/>
<dbReference type="InterPro" id="IPR050700">
    <property type="entry name" value="YIM1/Zinc_Alcohol_DH_Fams"/>
</dbReference>
<dbReference type="PANTHER" id="PTHR11695:SF294">
    <property type="entry name" value="RETICULON-4-INTERACTING PROTEIN 1, MITOCHONDRIAL"/>
    <property type="match status" value="1"/>
</dbReference>
<dbReference type="Proteomes" id="UP000198844">
    <property type="component" value="Unassembled WGS sequence"/>
</dbReference>
<evidence type="ECO:0000313" key="3">
    <source>
        <dbReference type="Proteomes" id="UP000198844"/>
    </source>
</evidence>
<dbReference type="CDD" id="cd08272">
    <property type="entry name" value="MDR6"/>
    <property type="match status" value="1"/>
</dbReference>
<dbReference type="Gene3D" id="3.90.180.10">
    <property type="entry name" value="Medium-chain alcohol dehydrogenases, catalytic domain"/>
    <property type="match status" value="1"/>
</dbReference>
<dbReference type="SMART" id="SM00829">
    <property type="entry name" value="PKS_ER"/>
    <property type="match status" value="1"/>
</dbReference>
<dbReference type="Gene3D" id="3.40.50.720">
    <property type="entry name" value="NAD(P)-binding Rossmann-like Domain"/>
    <property type="match status" value="1"/>
</dbReference>
<feature type="domain" description="Enoyl reductase (ER)" evidence="1">
    <location>
        <begin position="87"/>
        <end position="399"/>
    </location>
</feature>
<evidence type="ECO:0000313" key="2">
    <source>
        <dbReference type="EMBL" id="SFU02100.1"/>
    </source>
</evidence>
<sequence>MTVVVAVYGGNTSGKDRERKCWVCAVLVAARRHFCGRRVPFSFAYRADVSIYMRFRAEEYARIDSFMINRPGGVMSMQALVLRQHNGPLEPTELPRPEPARGEVLVRIAASGLNPLDTKIRAGAAGHAKHPLPAVLGIDMAGVVEAVGAGVDRFKAGDQVYGMTGGVGGLQGSLAQYASVDADLLALKPSNLSMREAAALPLAFITAYSGIVDRAHLQAGQTVLVHGGAGGVGYVCVQLALALDAKVFATVSERDRSVVEALGARPIDYRAQSVEQYVQSATDGVGFDLVVDTVGGTTLDASFAAVRHFGHVVSALGWGTHALAPLSFREATYSGVFTLHALLSGKGRAHHGEMLRVAARLAEENRLAPRLDARRFDLGTAQLAYEALADGSARGKVVVEVN</sequence>
<dbReference type="InterPro" id="IPR011032">
    <property type="entry name" value="GroES-like_sf"/>
</dbReference>
<accession>A0A1I7CRM0</accession>
<dbReference type="Pfam" id="PF13602">
    <property type="entry name" value="ADH_zinc_N_2"/>
    <property type="match status" value="1"/>
</dbReference>
<protein>
    <submittedName>
        <fullName evidence="2">NADPH2:quinone reductase</fullName>
    </submittedName>
</protein>
<dbReference type="PANTHER" id="PTHR11695">
    <property type="entry name" value="ALCOHOL DEHYDROGENASE RELATED"/>
    <property type="match status" value="1"/>
</dbReference>
<proteinExistence type="predicted"/>
<dbReference type="SUPFAM" id="SSF51735">
    <property type="entry name" value="NAD(P)-binding Rossmann-fold domains"/>
    <property type="match status" value="1"/>
</dbReference>
<name>A0A1I7CRM0_9BURK</name>
<reference evidence="2 3" key="1">
    <citation type="submission" date="2016-10" db="EMBL/GenBank/DDBJ databases">
        <authorList>
            <person name="de Groot N.N."/>
        </authorList>
    </citation>
    <scope>NUCLEOTIDE SEQUENCE [LARGE SCALE GENOMIC DNA]</scope>
    <source>
        <strain evidence="2 3">LMG 27731</strain>
    </source>
</reference>
<gene>
    <name evidence="2" type="ORF">SAMN05192563_1007188</name>
</gene>
<dbReference type="Pfam" id="PF08240">
    <property type="entry name" value="ADH_N"/>
    <property type="match status" value="1"/>
</dbReference>
<dbReference type="EMBL" id="FPBH01000007">
    <property type="protein sequence ID" value="SFU02100.1"/>
    <property type="molecule type" value="Genomic_DNA"/>
</dbReference>
<dbReference type="InterPro" id="IPR020843">
    <property type="entry name" value="ER"/>
</dbReference>
<dbReference type="GO" id="GO:0016491">
    <property type="term" value="F:oxidoreductase activity"/>
    <property type="evidence" value="ECO:0007669"/>
    <property type="project" value="InterPro"/>
</dbReference>
<dbReference type="InterPro" id="IPR036291">
    <property type="entry name" value="NAD(P)-bd_dom_sf"/>
</dbReference>
<evidence type="ECO:0000259" key="1">
    <source>
        <dbReference type="SMART" id="SM00829"/>
    </source>
</evidence>
<organism evidence="2 3">
    <name type="scientific">Paraburkholderia aspalathi</name>
    <dbReference type="NCBI Taxonomy" id="1324617"/>
    <lineage>
        <taxon>Bacteria</taxon>
        <taxon>Pseudomonadati</taxon>
        <taxon>Pseudomonadota</taxon>
        <taxon>Betaproteobacteria</taxon>
        <taxon>Burkholderiales</taxon>
        <taxon>Burkholderiaceae</taxon>
        <taxon>Paraburkholderia</taxon>
    </lineage>
</organism>